<keyword evidence="1" id="KW-0436">Ligase</keyword>
<name>A0ABV2FHI4_9STRE</name>
<protein>
    <submittedName>
        <fullName evidence="1">2'-5' RNA ligase</fullName>
    </submittedName>
</protein>
<dbReference type="PANTHER" id="PTHR36039">
    <property type="match status" value="1"/>
</dbReference>
<dbReference type="InterPro" id="IPR009097">
    <property type="entry name" value="Cyclic_Pdiesterase"/>
</dbReference>
<evidence type="ECO:0000313" key="1">
    <source>
        <dbReference type="EMBL" id="MET3558016.1"/>
    </source>
</evidence>
<dbReference type="RefSeq" id="WP_354364994.1">
    <property type="nucleotide sequence ID" value="NZ_JBEPLO010000010.1"/>
</dbReference>
<dbReference type="Gene3D" id="3.90.1140.10">
    <property type="entry name" value="Cyclic phosphodiesterase"/>
    <property type="match status" value="1"/>
</dbReference>
<proteinExistence type="predicted"/>
<dbReference type="PANTHER" id="PTHR36039:SF2">
    <property type="entry name" value="RNA LIGASE_CYCLIC NUCLEOTIDE PHOSPHODIESTERASE FAMILY PROTEIN"/>
    <property type="match status" value="1"/>
</dbReference>
<comment type="caution">
    <text evidence="1">The sequence shown here is derived from an EMBL/GenBank/DDBJ whole genome shotgun (WGS) entry which is preliminary data.</text>
</comment>
<reference evidence="1 2" key="1">
    <citation type="submission" date="2024-06" db="EMBL/GenBank/DDBJ databases">
        <title>Genomic Encyclopedia of Type Strains, Phase IV (KMG-IV): sequencing the most valuable type-strain genomes for metagenomic binning, comparative biology and taxonomic classification.</title>
        <authorList>
            <person name="Goeker M."/>
        </authorList>
    </citation>
    <scope>NUCLEOTIDE SEQUENCE [LARGE SCALE GENOMIC DNA]</scope>
    <source>
        <strain evidence="1 2">DSM 28303</strain>
    </source>
</reference>
<dbReference type="EMBL" id="JBEPLO010000010">
    <property type="protein sequence ID" value="MET3558016.1"/>
    <property type="molecule type" value="Genomic_DNA"/>
</dbReference>
<dbReference type="Proteomes" id="UP001549122">
    <property type="component" value="Unassembled WGS sequence"/>
</dbReference>
<dbReference type="Pfam" id="PF13563">
    <property type="entry name" value="2_5_RNA_ligase2"/>
    <property type="match status" value="1"/>
</dbReference>
<dbReference type="SUPFAM" id="SSF55144">
    <property type="entry name" value="LigT-like"/>
    <property type="match status" value="1"/>
</dbReference>
<gene>
    <name evidence="1" type="ORF">ABID29_001129</name>
</gene>
<dbReference type="GO" id="GO:0016874">
    <property type="term" value="F:ligase activity"/>
    <property type="evidence" value="ECO:0007669"/>
    <property type="project" value="UniProtKB-KW"/>
</dbReference>
<organism evidence="1 2">
    <name type="scientific">Streptococcus rupicaprae</name>
    <dbReference type="NCBI Taxonomy" id="759619"/>
    <lineage>
        <taxon>Bacteria</taxon>
        <taxon>Bacillati</taxon>
        <taxon>Bacillota</taxon>
        <taxon>Bacilli</taxon>
        <taxon>Lactobacillales</taxon>
        <taxon>Streptococcaceae</taxon>
        <taxon>Streptococcus</taxon>
    </lineage>
</organism>
<sequence length="186" mass="20796">MTYAIIAGFDGMTDQKVRRVWEELAQAGISDYAAQIPDRQPHLTLATYGDIAEIDRFYDALRQFAQASERVPIQISSIGSFLQSGTLYWAPQLTKSLSDFHHQLHMALATYESSDHQSLYGPATWLPHVTLANYLNKEELGQAFSYCQESQAPFKGEIRSLTLLAFSKGQAPQPLLEISLGKDVAR</sequence>
<keyword evidence="2" id="KW-1185">Reference proteome</keyword>
<evidence type="ECO:0000313" key="2">
    <source>
        <dbReference type="Proteomes" id="UP001549122"/>
    </source>
</evidence>
<accession>A0ABV2FHI4</accession>